<evidence type="ECO:0000313" key="1">
    <source>
        <dbReference type="EMBL" id="KAI0507302.1"/>
    </source>
</evidence>
<comment type="caution">
    <text evidence="1">The sequence shown here is derived from an EMBL/GenBank/DDBJ whole genome shotgun (WGS) entry which is preliminary data.</text>
</comment>
<reference evidence="1" key="1">
    <citation type="journal article" date="2022" name="Front. Genet.">
        <title>Chromosome-Scale Assembly of the Dendrobium nobile Genome Provides Insights Into the Molecular Mechanism of the Biosynthesis of the Medicinal Active Ingredient of Dendrobium.</title>
        <authorList>
            <person name="Xu Q."/>
            <person name="Niu S.-C."/>
            <person name="Li K.-L."/>
            <person name="Zheng P.-J."/>
            <person name="Zhang X.-J."/>
            <person name="Jia Y."/>
            <person name="Liu Y."/>
            <person name="Niu Y.-X."/>
            <person name="Yu L.-H."/>
            <person name="Chen D.-F."/>
            <person name="Zhang G.-Q."/>
        </authorList>
    </citation>
    <scope>NUCLEOTIDE SEQUENCE</scope>
    <source>
        <tissue evidence="1">Leaf</tissue>
    </source>
</reference>
<name>A0A8T3B9K4_DENNO</name>
<gene>
    <name evidence="1" type="ORF">KFK09_013424</name>
</gene>
<protein>
    <submittedName>
        <fullName evidence="1">Uncharacterized protein</fullName>
    </submittedName>
</protein>
<organism evidence="1 2">
    <name type="scientific">Dendrobium nobile</name>
    <name type="common">Orchid</name>
    <dbReference type="NCBI Taxonomy" id="94219"/>
    <lineage>
        <taxon>Eukaryota</taxon>
        <taxon>Viridiplantae</taxon>
        <taxon>Streptophyta</taxon>
        <taxon>Embryophyta</taxon>
        <taxon>Tracheophyta</taxon>
        <taxon>Spermatophyta</taxon>
        <taxon>Magnoliopsida</taxon>
        <taxon>Liliopsida</taxon>
        <taxon>Asparagales</taxon>
        <taxon>Orchidaceae</taxon>
        <taxon>Epidendroideae</taxon>
        <taxon>Malaxideae</taxon>
        <taxon>Dendrobiinae</taxon>
        <taxon>Dendrobium</taxon>
    </lineage>
</organism>
<proteinExistence type="predicted"/>
<dbReference type="EMBL" id="JAGYWB010000010">
    <property type="protein sequence ID" value="KAI0507302.1"/>
    <property type="molecule type" value="Genomic_DNA"/>
</dbReference>
<evidence type="ECO:0000313" key="2">
    <source>
        <dbReference type="Proteomes" id="UP000829196"/>
    </source>
</evidence>
<keyword evidence="2" id="KW-1185">Reference proteome</keyword>
<dbReference type="Proteomes" id="UP000829196">
    <property type="component" value="Unassembled WGS sequence"/>
</dbReference>
<dbReference type="AlphaFoldDB" id="A0A8T3B9K4"/>
<accession>A0A8T3B9K4</accession>
<sequence>MVMNSPVHDCHYHNLTLILIPNFFNKLIACDCTNKCLKNLQGSGLGFGVIRMGYEDIYIGSSGSFSQKYGKDYFICTGSASRRIITSGHRTSGHPIQMCHITQIH</sequence>
<dbReference type="OrthoDB" id="1915244at2759"/>